<feature type="compositionally biased region" description="Low complexity" evidence="1">
    <location>
        <begin position="62"/>
        <end position="83"/>
    </location>
</feature>
<evidence type="ECO:0000313" key="2">
    <source>
        <dbReference type="EMBL" id="MCW3796840.1"/>
    </source>
</evidence>
<keyword evidence="3" id="KW-1185">Reference proteome</keyword>
<accession>A0ABT3JDJ6</accession>
<dbReference type="Pfam" id="PF13617">
    <property type="entry name" value="Lipoprotein_19"/>
    <property type="match status" value="1"/>
</dbReference>
<dbReference type="RefSeq" id="WP_264880806.1">
    <property type="nucleotide sequence ID" value="NZ_JAPDOB010000001.1"/>
</dbReference>
<protein>
    <submittedName>
        <fullName evidence="2">YnbE family lipoprotein</fullName>
    </submittedName>
</protein>
<sequence length="83" mass="8877">MNLSPSLLAAAVLIPACTGCISVKTPEKPIEINLNVAIRQEVLVRMQRDVETLINQNPDAFPQGQQPGTPSTTTPPRTPGSSR</sequence>
<dbReference type="InterPro" id="IPR025985">
    <property type="entry name" value="YnbE"/>
</dbReference>
<name>A0ABT3JDJ6_9SPHN</name>
<dbReference type="Proteomes" id="UP001526246">
    <property type="component" value="Unassembled WGS sequence"/>
</dbReference>
<feature type="region of interest" description="Disordered" evidence="1">
    <location>
        <begin position="57"/>
        <end position="83"/>
    </location>
</feature>
<evidence type="ECO:0000256" key="1">
    <source>
        <dbReference type="SAM" id="MobiDB-lite"/>
    </source>
</evidence>
<dbReference type="EMBL" id="JAPDOB010000001">
    <property type="protein sequence ID" value="MCW3796840.1"/>
    <property type="molecule type" value="Genomic_DNA"/>
</dbReference>
<keyword evidence="2" id="KW-0449">Lipoprotein</keyword>
<gene>
    <name evidence="2" type="ORF">OMW55_03350</name>
</gene>
<organism evidence="2 3">
    <name type="scientific">Sphingomonas arvum</name>
    <dbReference type="NCBI Taxonomy" id="2992113"/>
    <lineage>
        <taxon>Bacteria</taxon>
        <taxon>Pseudomonadati</taxon>
        <taxon>Pseudomonadota</taxon>
        <taxon>Alphaproteobacteria</taxon>
        <taxon>Sphingomonadales</taxon>
        <taxon>Sphingomonadaceae</taxon>
        <taxon>Sphingomonas</taxon>
    </lineage>
</organism>
<comment type="caution">
    <text evidence="2">The sequence shown here is derived from an EMBL/GenBank/DDBJ whole genome shotgun (WGS) entry which is preliminary data.</text>
</comment>
<evidence type="ECO:0000313" key="3">
    <source>
        <dbReference type="Proteomes" id="UP001526246"/>
    </source>
</evidence>
<reference evidence="2 3" key="1">
    <citation type="submission" date="2022-10" db="EMBL/GenBank/DDBJ databases">
        <title>Sphingomonas sp.</title>
        <authorList>
            <person name="Jin C."/>
        </authorList>
    </citation>
    <scope>NUCLEOTIDE SEQUENCE [LARGE SCALE GENOMIC DNA]</scope>
    <source>
        <strain evidence="2 3">BN140010</strain>
    </source>
</reference>
<proteinExistence type="predicted"/>